<comment type="subcellular location">
    <subcellularLocation>
        <location evidence="1">Cell envelope</location>
    </subcellularLocation>
</comment>
<dbReference type="Gene3D" id="3.40.30.10">
    <property type="entry name" value="Glutaredoxin"/>
    <property type="match status" value="1"/>
</dbReference>
<comment type="caution">
    <text evidence="6">The sequence shown here is derived from an EMBL/GenBank/DDBJ whole genome shotgun (WGS) entry which is preliminary data.</text>
</comment>
<evidence type="ECO:0000259" key="5">
    <source>
        <dbReference type="PROSITE" id="PS51352"/>
    </source>
</evidence>
<feature type="domain" description="Thioredoxin" evidence="5">
    <location>
        <begin position="23"/>
        <end position="163"/>
    </location>
</feature>
<evidence type="ECO:0000256" key="3">
    <source>
        <dbReference type="ARBA" id="ARBA00023157"/>
    </source>
</evidence>
<reference evidence="7" key="1">
    <citation type="journal article" date="2019" name="Int. J. Syst. Evol. Microbiol.">
        <title>The Global Catalogue of Microorganisms (GCM) 10K type strain sequencing project: providing services to taxonomists for standard genome sequencing and annotation.</title>
        <authorList>
            <consortium name="The Broad Institute Genomics Platform"/>
            <consortium name="The Broad Institute Genome Sequencing Center for Infectious Disease"/>
            <person name="Wu L."/>
            <person name="Ma J."/>
        </authorList>
    </citation>
    <scope>NUCLEOTIDE SEQUENCE [LARGE SCALE GENOMIC DNA]</scope>
    <source>
        <strain evidence="7">JCM 18285</strain>
    </source>
</reference>
<name>A0ABP9GXF3_9FLAO</name>
<dbReference type="Pfam" id="PF13905">
    <property type="entry name" value="Thioredoxin_8"/>
    <property type="match status" value="1"/>
</dbReference>
<dbReference type="RefSeq" id="WP_345193876.1">
    <property type="nucleotide sequence ID" value="NZ_BAABJJ010000044.1"/>
</dbReference>
<accession>A0ABP9GXF3</accession>
<dbReference type="InterPro" id="IPR050553">
    <property type="entry name" value="Thioredoxin_ResA/DsbE_sf"/>
</dbReference>
<dbReference type="InterPro" id="IPR036249">
    <property type="entry name" value="Thioredoxin-like_sf"/>
</dbReference>
<dbReference type="PANTHER" id="PTHR42852">
    <property type="entry name" value="THIOL:DISULFIDE INTERCHANGE PROTEIN DSBE"/>
    <property type="match status" value="1"/>
</dbReference>
<keyword evidence="2" id="KW-0201">Cytochrome c-type biogenesis</keyword>
<dbReference type="EMBL" id="BAABJJ010000044">
    <property type="protein sequence ID" value="GAA4955836.1"/>
    <property type="molecule type" value="Genomic_DNA"/>
</dbReference>
<dbReference type="PANTHER" id="PTHR42852:SF6">
    <property type="entry name" value="THIOL:DISULFIDE INTERCHANGE PROTEIN DSBE"/>
    <property type="match status" value="1"/>
</dbReference>
<dbReference type="Proteomes" id="UP001501302">
    <property type="component" value="Unassembled WGS sequence"/>
</dbReference>
<dbReference type="PROSITE" id="PS51352">
    <property type="entry name" value="THIOREDOXIN_2"/>
    <property type="match status" value="1"/>
</dbReference>
<keyword evidence="7" id="KW-1185">Reference proteome</keyword>
<dbReference type="CDD" id="cd02966">
    <property type="entry name" value="TlpA_like_family"/>
    <property type="match status" value="1"/>
</dbReference>
<evidence type="ECO:0000256" key="2">
    <source>
        <dbReference type="ARBA" id="ARBA00022748"/>
    </source>
</evidence>
<gene>
    <name evidence="6" type="ORF">GCM10023314_32010</name>
</gene>
<evidence type="ECO:0000313" key="6">
    <source>
        <dbReference type="EMBL" id="GAA4955836.1"/>
    </source>
</evidence>
<sequence length="163" mass="18690">MKKIKYILILLITIFSCTKETPTQFSEAALNDVFETLNGDSISFKDILEAQKGKTIVIDIWASWCGDCIKGMPKVKALQQEYKDAAYIFMSLDRTHSTWIRGIKKYDIQGEHYFMPSAKNCDFADFVNISWIPRYMVINEAGEIVVFDVIEADDNKLIEALKN</sequence>
<keyword evidence="4" id="KW-0676">Redox-active center</keyword>
<dbReference type="SUPFAM" id="SSF52833">
    <property type="entry name" value="Thioredoxin-like"/>
    <property type="match status" value="1"/>
</dbReference>
<proteinExistence type="predicted"/>
<evidence type="ECO:0000256" key="1">
    <source>
        <dbReference type="ARBA" id="ARBA00004196"/>
    </source>
</evidence>
<organism evidence="6 7">
    <name type="scientific">Algibacter agarivorans</name>
    <dbReference type="NCBI Taxonomy" id="1109741"/>
    <lineage>
        <taxon>Bacteria</taxon>
        <taxon>Pseudomonadati</taxon>
        <taxon>Bacteroidota</taxon>
        <taxon>Flavobacteriia</taxon>
        <taxon>Flavobacteriales</taxon>
        <taxon>Flavobacteriaceae</taxon>
        <taxon>Algibacter</taxon>
    </lineage>
</organism>
<evidence type="ECO:0000313" key="7">
    <source>
        <dbReference type="Proteomes" id="UP001501302"/>
    </source>
</evidence>
<dbReference type="PROSITE" id="PS51257">
    <property type="entry name" value="PROKAR_LIPOPROTEIN"/>
    <property type="match status" value="1"/>
</dbReference>
<dbReference type="InterPro" id="IPR012336">
    <property type="entry name" value="Thioredoxin-like_fold"/>
</dbReference>
<dbReference type="InterPro" id="IPR013766">
    <property type="entry name" value="Thioredoxin_domain"/>
</dbReference>
<protein>
    <submittedName>
        <fullName evidence="6">TlpA disulfide reductase family protein</fullName>
    </submittedName>
</protein>
<evidence type="ECO:0000256" key="4">
    <source>
        <dbReference type="ARBA" id="ARBA00023284"/>
    </source>
</evidence>
<keyword evidence="3" id="KW-1015">Disulfide bond</keyword>